<dbReference type="Pfam" id="PF06356">
    <property type="entry name" value="DUF1064"/>
    <property type="match status" value="1"/>
</dbReference>
<evidence type="ECO:0000313" key="1">
    <source>
        <dbReference type="EMBL" id="MDG0791936.1"/>
    </source>
</evidence>
<comment type="caution">
    <text evidence="1">The sequence shown here is derived from an EMBL/GenBank/DDBJ whole genome shotgun (WGS) entry which is preliminary data.</text>
</comment>
<dbReference type="RefSeq" id="WP_277565775.1">
    <property type="nucleotide sequence ID" value="NZ_JAPDHZ010000003.1"/>
</dbReference>
<evidence type="ECO:0000313" key="2">
    <source>
        <dbReference type="Proteomes" id="UP001153387"/>
    </source>
</evidence>
<dbReference type="Proteomes" id="UP001153387">
    <property type="component" value="Unassembled WGS sequence"/>
</dbReference>
<dbReference type="EMBL" id="JAPDHZ010000003">
    <property type="protein sequence ID" value="MDG0791936.1"/>
    <property type="molecule type" value="Genomic_DNA"/>
</dbReference>
<keyword evidence="2" id="KW-1185">Reference proteome</keyword>
<sequence>MSKYGARKTMVDGHKFDSAAEARYYSQLKLLKRAGKIRDFILQPRYVLLDGYRHPQTGRKVRGVEYVADFLISYPDGSQEVVDVKGVRTEAYKIKKKLFESKYGIPIKEERA</sequence>
<dbReference type="AlphaFoldDB" id="A0A9X4KHA1"/>
<organism evidence="1 2">
    <name type="scientific">Cohnella ginsengisoli</name>
    <dbReference type="NCBI Taxonomy" id="425004"/>
    <lineage>
        <taxon>Bacteria</taxon>
        <taxon>Bacillati</taxon>
        <taxon>Bacillota</taxon>
        <taxon>Bacilli</taxon>
        <taxon>Bacillales</taxon>
        <taxon>Paenibacillaceae</taxon>
        <taxon>Cohnella</taxon>
    </lineage>
</organism>
<reference evidence="1 2" key="1">
    <citation type="submission" date="2022-10" db="EMBL/GenBank/DDBJ databases">
        <title>Comparative genomic analysis of Cohnella hashimotonis sp. nov., isolated from the International Space Station.</title>
        <authorList>
            <person name="Simpson A."/>
            <person name="Venkateswaran K."/>
        </authorList>
    </citation>
    <scope>NUCLEOTIDE SEQUENCE [LARGE SCALE GENOMIC DNA]</scope>
    <source>
        <strain evidence="1 2">DSM 18997</strain>
    </source>
</reference>
<name>A0A9X4KHA1_9BACL</name>
<gene>
    <name evidence="1" type="ORF">OMP38_14545</name>
</gene>
<proteinExistence type="predicted"/>
<accession>A0A9X4KHA1</accession>
<dbReference type="InterPro" id="IPR009414">
    <property type="entry name" value="DUF1064"/>
</dbReference>
<protein>
    <submittedName>
        <fullName evidence="1">DUF1064 domain-containing protein</fullName>
    </submittedName>
</protein>